<evidence type="ECO:0000313" key="2">
    <source>
        <dbReference type="Proteomes" id="UP000636010"/>
    </source>
</evidence>
<name>A0ABQ1N3E2_9BACT</name>
<dbReference type="Proteomes" id="UP000636010">
    <property type="component" value="Unassembled WGS sequence"/>
</dbReference>
<dbReference type="EMBL" id="BMEC01000014">
    <property type="protein sequence ID" value="GGC50232.1"/>
    <property type="molecule type" value="Genomic_DNA"/>
</dbReference>
<evidence type="ECO:0000313" key="1">
    <source>
        <dbReference type="EMBL" id="GGC50232.1"/>
    </source>
</evidence>
<comment type="caution">
    <text evidence="1">The sequence shown here is derived from an EMBL/GenBank/DDBJ whole genome shotgun (WGS) entry which is preliminary data.</text>
</comment>
<proteinExistence type="predicted"/>
<sequence length="114" mass="12689">MKKIYCIIITLVIIAAVKLSAKDGAFPLQCGNEITRLSSMDNSFVFKIATSENFEATLFKVLNGVYVEVQRKSGKGNTNLTFNSIEKDDIYKLVVEFSASEKLCKTRQISGLKL</sequence>
<protein>
    <submittedName>
        <fullName evidence="1">Uncharacterized protein</fullName>
    </submittedName>
</protein>
<keyword evidence="2" id="KW-1185">Reference proteome</keyword>
<accession>A0ABQ1N3E2</accession>
<organism evidence="1 2">
    <name type="scientific">Marivirga lumbricoides</name>
    <dbReference type="NCBI Taxonomy" id="1046115"/>
    <lineage>
        <taxon>Bacteria</taxon>
        <taxon>Pseudomonadati</taxon>
        <taxon>Bacteroidota</taxon>
        <taxon>Cytophagia</taxon>
        <taxon>Cytophagales</taxon>
        <taxon>Marivirgaceae</taxon>
        <taxon>Marivirga</taxon>
    </lineage>
</organism>
<gene>
    <name evidence="1" type="ORF">GCM10011506_39870</name>
</gene>
<dbReference type="RefSeq" id="WP_188466973.1">
    <property type="nucleotide sequence ID" value="NZ_BAABHU010000014.1"/>
</dbReference>
<reference evidence="2" key="1">
    <citation type="journal article" date="2019" name="Int. J. Syst. Evol. Microbiol.">
        <title>The Global Catalogue of Microorganisms (GCM) 10K type strain sequencing project: providing services to taxonomists for standard genome sequencing and annotation.</title>
        <authorList>
            <consortium name="The Broad Institute Genomics Platform"/>
            <consortium name="The Broad Institute Genome Sequencing Center for Infectious Disease"/>
            <person name="Wu L."/>
            <person name="Ma J."/>
        </authorList>
    </citation>
    <scope>NUCLEOTIDE SEQUENCE [LARGE SCALE GENOMIC DNA]</scope>
    <source>
        <strain evidence="2">CGMCC 1.10832</strain>
    </source>
</reference>